<evidence type="ECO:0000313" key="1">
    <source>
        <dbReference type="EMBL" id="EPG57974.1"/>
    </source>
</evidence>
<comment type="caution">
    <text evidence="1">The sequence shown here is derived from an EMBL/GenBank/DDBJ whole genome shotgun (WGS) entry which is preliminary data.</text>
</comment>
<gene>
    <name evidence="1" type="ORF">LEP1GSC103_2118</name>
</gene>
<name>A0AAV3JEQ9_LEPBO</name>
<dbReference type="RefSeq" id="WP_002734897.1">
    <property type="nucleotide sequence ID" value="NZ_AHNP02000007.1"/>
</dbReference>
<evidence type="ECO:0000313" key="2">
    <source>
        <dbReference type="Proteomes" id="UP000014570"/>
    </source>
</evidence>
<accession>A0AAV3JEQ9</accession>
<proteinExistence type="predicted"/>
<organism evidence="1 2">
    <name type="scientific">Leptospira borgpetersenii serovar Javanica str. UI 09931</name>
    <dbReference type="NCBI Taxonomy" id="1049767"/>
    <lineage>
        <taxon>Bacteria</taxon>
        <taxon>Pseudomonadati</taxon>
        <taxon>Spirochaetota</taxon>
        <taxon>Spirochaetia</taxon>
        <taxon>Leptospirales</taxon>
        <taxon>Leptospiraceae</taxon>
        <taxon>Leptospira</taxon>
    </lineage>
</organism>
<evidence type="ECO:0008006" key="3">
    <source>
        <dbReference type="Google" id="ProtNLM"/>
    </source>
</evidence>
<reference evidence="1 2" key="1">
    <citation type="submission" date="2013-04" db="EMBL/GenBank/DDBJ databases">
        <authorList>
            <person name="Harkins D.M."/>
            <person name="Durkin A.S."/>
            <person name="Brinkac L.M."/>
            <person name="Haft D.H."/>
            <person name="Selengut J.D."/>
            <person name="Sanka R."/>
            <person name="DePew J."/>
            <person name="Purushe J."/>
            <person name="Chanthongthip A."/>
            <person name="Lattana O."/>
            <person name="Phetsouvanh R."/>
            <person name="Newton P.N."/>
            <person name="Vinetz J.M."/>
            <person name="Sutton G.G."/>
            <person name="Nierman W.C."/>
            <person name="Fouts D.E."/>
        </authorList>
    </citation>
    <scope>NUCLEOTIDE SEQUENCE [LARGE SCALE GENOMIC DNA]</scope>
    <source>
        <strain evidence="1 2">UI 09931</strain>
    </source>
</reference>
<dbReference type="GeneID" id="61175128"/>
<sequence length="84" mass="9717">MKETQYLTPYGSFDRGRLSPSVLRRLSIVGYDNNNNTWITYDPYGDKNQANYGKQGLTVGRAVEYGQNTNGIGDRRIYWMEDKK</sequence>
<dbReference type="AlphaFoldDB" id="A0AAV3JEQ9"/>
<dbReference type="Proteomes" id="UP000014570">
    <property type="component" value="Unassembled WGS sequence"/>
</dbReference>
<dbReference type="EMBL" id="AHNP02000007">
    <property type="protein sequence ID" value="EPG57974.1"/>
    <property type="molecule type" value="Genomic_DNA"/>
</dbReference>
<protein>
    <recommendedName>
        <fullName evidence="3">RHS repeat-associated core domain protein</fullName>
    </recommendedName>
</protein>